<dbReference type="AlphaFoldDB" id="A0A5K3EK14"/>
<proteinExistence type="predicted"/>
<dbReference type="Pfam" id="PF04588">
    <property type="entry name" value="HIG_1_N"/>
    <property type="match status" value="1"/>
</dbReference>
<protein>
    <submittedName>
        <fullName evidence="6">HIG1 domain-containing protein</fullName>
    </submittedName>
</protein>
<sequence>MSGTPGVNYYNAASDAQMESRYTRAKKLFVEHPLVPLGIVLFNGARKMRSNNGTSMQKMMRWRIYGQGASLAMLAYLSFKVHNAYKKEVAEDPPLE</sequence>
<evidence type="ECO:0000256" key="3">
    <source>
        <dbReference type="ARBA" id="ARBA00022989"/>
    </source>
</evidence>
<dbReference type="WBParaSite" id="MCU_001122-RA">
    <property type="protein sequence ID" value="MCU_001122-RA"/>
    <property type="gene ID" value="MCU_001122"/>
</dbReference>
<evidence type="ECO:0000259" key="5">
    <source>
        <dbReference type="Pfam" id="PF04588"/>
    </source>
</evidence>
<feature type="domain" description="HIG1" evidence="5">
    <location>
        <begin position="31"/>
        <end position="75"/>
    </location>
</feature>
<accession>A0A5K3EK14</accession>
<evidence type="ECO:0000256" key="2">
    <source>
        <dbReference type="ARBA" id="ARBA00022692"/>
    </source>
</evidence>
<reference evidence="6" key="1">
    <citation type="submission" date="2019-11" db="UniProtKB">
        <authorList>
            <consortium name="WormBaseParasite"/>
        </authorList>
    </citation>
    <scope>IDENTIFICATION</scope>
</reference>
<dbReference type="GO" id="GO:0005739">
    <property type="term" value="C:mitochondrion"/>
    <property type="evidence" value="ECO:0007669"/>
    <property type="project" value="UniProtKB-SubCell"/>
</dbReference>
<name>A0A5K3EK14_MESCO</name>
<evidence type="ECO:0000256" key="1">
    <source>
        <dbReference type="ARBA" id="ARBA00004173"/>
    </source>
</evidence>
<evidence type="ECO:0000313" key="6">
    <source>
        <dbReference type="WBParaSite" id="MCU_001122-RA"/>
    </source>
</evidence>
<keyword evidence="3" id="KW-1133">Transmembrane helix</keyword>
<keyword evidence="4" id="KW-0472">Membrane</keyword>
<evidence type="ECO:0000256" key="4">
    <source>
        <dbReference type="ARBA" id="ARBA00023136"/>
    </source>
</evidence>
<keyword evidence="2" id="KW-0812">Transmembrane</keyword>
<comment type="subcellular location">
    <subcellularLocation>
        <location evidence="1">Mitochondrion</location>
    </subcellularLocation>
</comment>
<organism evidence="6">
    <name type="scientific">Mesocestoides corti</name>
    <name type="common">Flatworm</name>
    <dbReference type="NCBI Taxonomy" id="53468"/>
    <lineage>
        <taxon>Eukaryota</taxon>
        <taxon>Metazoa</taxon>
        <taxon>Spiralia</taxon>
        <taxon>Lophotrochozoa</taxon>
        <taxon>Platyhelminthes</taxon>
        <taxon>Cestoda</taxon>
        <taxon>Eucestoda</taxon>
        <taxon>Cyclophyllidea</taxon>
        <taxon>Mesocestoididae</taxon>
        <taxon>Mesocestoides</taxon>
    </lineage>
</organism>
<dbReference type="InterPro" id="IPR007667">
    <property type="entry name" value="Hypoxia_induced_domain"/>
</dbReference>